<dbReference type="EMBL" id="JABFUD020000004">
    <property type="protein sequence ID" value="KAI5081079.1"/>
    <property type="molecule type" value="Genomic_DNA"/>
</dbReference>
<accession>A0A9D4V7R9</accession>
<evidence type="ECO:0000256" key="4">
    <source>
        <dbReference type="ARBA" id="ARBA00022597"/>
    </source>
</evidence>
<comment type="similarity">
    <text evidence="2 9">Belongs to the major facilitator superfamily. Sugar transporter (TC 2.A.1.1) family.</text>
</comment>
<evidence type="ECO:0000256" key="2">
    <source>
        <dbReference type="ARBA" id="ARBA00010992"/>
    </source>
</evidence>
<sequence length="431" mass="47413">MALALWAGQKEDVKRGISIMDDFLLRFYPDVYQHKKNTKGDNYCMFFLGGTAIGTAAQNLSMIIAGRALLGCGIGFANQAVPVYLSEVAPASMRGLLNMFFTLYISVGALSGNMVNFLANKVHPWGWRISLGVAGVPAILLTIGSLVIVETPSSLIERGKLEQAKEVLHKIREDADVSNEFDELVESSRRAQGSSSWEAYKQLFCERRHRGELVIACLLPFFQQASGNDAILFYGAFLFKLAGFADDASLYSAIILGVAGLLTMSASAFFVDKFGRRYIILMGCVLMVSSLVVVGSIFGATLKGDVRKLPRPEGITEVVMVCVFVMGFAGSIGPLAWVIPTEILSQNVRSVGQSVTVFINMLFKFIIAQTFLSTLCSFKFGIFFFFAGWGLVIAAFTVLFLPETKHVPLSKMETLWQSHWFWKHIVHSPSP</sequence>
<dbReference type="AlphaFoldDB" id="A0A9D4V7R9"/>
<name>A0A9D4V7R9_ADICA</name>
<dbReference type="PROSITE" id="PS50850">
    <property type="entry name" value="MFS"/>
    <property type="match status" value="1"/>
</dbReference>
<keyword evidence="13" id="KW-1185">Reference proteome</keyword>
<feature type="transmembrane region" description="Helical" evidence="10">
    <location>
        <begin position="96"/>
        <end position="119"/>
    </location>
</feature>
<dbReference type="InterPro" id="IPR036259">
    <property type="entry name" value="MFS_trans_sf"/>
</dbReference>
<organism evidence="12 13">
    <name type="scientific">Adiantum capillus-veneris</name>
    <name type="common">Maidenhair fern</name>
    <dbReference type="NCBI Taxonomy" id="13818"/>
    <lineage>
        <taxon>Eukaryota</taxon>
        <taxon>Viridiplantae</taxon>
        <taxon>Streptophyta</taxon>
        <taxon>Embryophyta</taxon>
        <taxon>Tracheophyta</taxon>
        <taxon>Polypodiopsida</taxon>
        <taxon>Polypodiidae</taxon>
        <taxon>Polypodiales</taxon>
        <taxon>Pteridineae</taxon>
        <taxon>Pteridaceae</taxon>
        <taxon>Vittarioideae</taxon>
        <taxon>Adiantum</taxon>
    </lineage>
</organism>
<dbReference type="Proteomes" id="UP000886520">
    <property type="component" value="Chromosome 4"/>
</dbReference>
<evidence type="ECO:0000256" key="7">
    <source>
        <dbReference type="ARBA" id="ARBA00022989"/>
    </source>
</evidence>
<feature type="transmembrane region" description="Helical" evidence="10">
    <location>
        <begin position="318"/>
        <end position="339"/>
    </location>
</feature>
<proteinExistence type="inferred from homology"/>
<keyword evidence="3 9" id="KW-0813">Transport</keyword>
<keyword evidence="4" id="KW-0762">Sugar transport</keyword>
<feature type="transmembrane region" description="Helical" evidence="10">
    <location>
        <begin position="249"/>
        <end position="271"/>
    </location>
</feature>
<evidence type="ECO:0000313" key="12">
    <source>
        <dbReference type="EMBL" id="KAI5081079.1"/>
    </source>
</evidence>
<dbReference type="Pfam" id="PF00083">
    <property type="entry name" value="Sugar_tr"/>
    <property type="match status" value="1"/>
</dbReference>
<feature type="transmembrane region" description="Helical" evidence="10">
    <location>
        <begin position="378"/>
        <end position="401"/>
    </location>
</feature>
<dbReference type="Gene3D" id="1.20.1250.20">
    <property type="entry name" value="MFS general substrate transporter like domains"/>
    <property type="match status" value="1"/>
</dbReference>
<gene>
    <name evidence="12" type="ORF">GOP47_0004262</name>
</gene>
<dbReference type="GO" id="GO:0015145">
    <property type="term" value="F:monosaccharide transmembrane transporter activity"/>
    <property type="evidence" value="ECO:0007669"/>
    <property type="project" value="InterPro"/>
</dbReference>
<evidence type="ECO:0000256" key="10">
    <source>
        <dbReference type="SAM" id="Phobius"/>
    </source>
</evidence>
<dbReference type="GO" id="GO:0015293">
    <property type="term" value="F:symporter activity"/>
    <property type="evidence" value="ECO:0007669"/>
    <property type="project" value="UniProtKB-KW"/>
</dbReference>
<reference evidence="12" key="1">
    <citation type="submission" date="2021-01" db="EMBL/GenBank/DDBJ databases">
        <title>Adiantum capillus-veneris genome.</title>
        <authorList>
            <person name="Fang Y."/>
            <person name="Liao Q."/>
        </authorList>
    </citation>
    <scope>NUCLEOTIDE SEQUENCE</scope>
    <source>
        <strain evidence="12">H3</strain>
        <tissue evidence="12">Leaf</tissue>
    </source>
</reference>
<evidence type="ECO:0000256" key="6">
    <source>
        <dbReference type="ARBA" id="ARBA00022847"/>
    </source>
</evidence>
<dbReference type="SUPFAM" id="SSF103473">
    <property type="entry name" value="MFS general substrate transporter"/>
    <property type="match status" value="1"/>
</dbReference>
<dbReference type="CDD" id="cd17361">
    <property type="entry name" value="MFS_STP"/>
    <property type="match status" value="1"/>
</dbReference>
<feature type="transmembrane region" description="Helical" evidence="10">
    <location>
        <begin position="351"/>
        <end position="372"/>
    </location>
</feature>
<keyword evidence="8 10" id="KW-0472">Membrane</keyword>
<evidence type="ECO:0000259" key="11">
    <source>
        <dbReference type="PROSITE" id="PS50850"/>
    </source>
</evidence>
<dbReference type="InterPro" id="IPR005829">
    <property type="entry name" value="Sugar_transporter_CS"/>
</dbReference>
<protein>
    <recommendedName>
        <fullName evidence="11">Major facilitator superfamily (MFS) profile domain-containing protein</fullName>
    </recommendedName>
</protein>
<dbReference type="PRINTS" id="PR00171">
    <property type="entry name" value="SUGRTRNSPORT"/>
</dbReference>
<keyword evidence="7 10" id="KW-1133">Transmembrane helix</keyword>
<keyword evidence="5 10" id="KW-0812">Transmembrane</keyword>
<dbReference type="PANTHER" id="PTHR23500:SF357">
    <property type="entry name" value="IP12678P"/>
    <property type="match status" value="1"/>
</dbReference>
<evidence type="ECO:0000256" key="8">
    <source>
        <dbReference type="ARBA" id="ARBA00023136"/>
    </source>
</evidence>
<evidence type="ECO:0000313" key="13">
    <source>
        <dbReference type="Proteomes" id="UP000886520"/>
    </source>
</evidence>
<comment type="caution">
    <text evidence="12">The sequence shown here is derived from an EMBL/GenBank/DDBJ whole genome shotgun (WGS) entry which is preliminary data.</text>
</comment>
<dbReference type="InterPro" id="IPR045262">
    <property type="entry name" value="STP/PLT_plant"/>
</dbReference>
<dbReference type="PROSITE" id="PS00216">
    <property type="entry name" value="SUGAR_TRANSPORT_1"/>
    <property type="match status" value="1"/>
</dbReference>
<dbReference type="InterPro" id="IPR044778">
    <property type="entry name" value="MFS_STP/MST-like_plant"/>
</dbReference>
<dbReference type="PANTHER" id="PTHR23500">
    <property type="entry name" value="SOLUTE CARRIER FAMILY 2, FACILITATED GLUCOSE TRANSPORTER"/>
    <property type="match status" value="1"/>
</dbReference>
<evidence type="ECO:0000256" key="3">
    <source>
        <dbReference type="ARBA" id="ARBA00022448"/>
    </source>
</evidence>
<evidence type="ECO:0000256" key="9">
    <source>
        <dbReference type="RuleBase" id="RU003346"/>
    </source>
</evidence>
<evidence type="ECO:0000256" key="1">
    <source>
        <dbReference type="ARBA" id="ARBA00004141"/>
    </source>
</evidence>
<dbReference type="OrthoDB" id="6612291at2759"/>
<dbReference type="InterPro" id="IPR020846">
    <property type="entry name" value="MFS_dom"/>
</dbReference>
<dbReference type="InterPro" id="IPR005828">
    <property type="entry name" value="MFS_sugar_transport-like"/>
</dbReference>
<feature type="transmembrane region" description="Helical" evidence="10">
    <location>
        <begin position="125"/>
        <end position="149"/>
    </location>
</feature>
<evidence type="ECO:0000256" key="5">
    <source>
        <dbReference type="ARBA" id="ARBA00022692"/>
    </source>
</evidence>
<feature type="transmembrane region" description="Helical" evidence="10">
    <location>
        <begin position="278"/>
        <end position="298"/>
    </location>
</feature>
<comment type="subcellular location">
    <subcellularLocation>
        <location evidence="1">Membrane</location>
        <topology evidence="1">Multi-pass membrane protein</topology>
    </subcellularLocation>
</comment>
<dbReference type="GO" id="GO:0016020">
    <property type="term" value="C:membrane"/>
    <property type="evidence" value="ECO:0007669"/>
    <property type="project" value="UniProtKB-SubCell"/>
</dbReference>
<keyword evidence="6" id="KW-0769">Symport</keyword>
<feature type="domain" description="Major facilitator superfamily (MFS) profile" evidence="11">
    <location>
        <begin position="1"/>
        <end position="405"/>
    </location>
</feature>
<dbReference type="InterPro" id="IPR003663">
    <property type="entry name" value="Sugar/inositol_transpt"/>
</dbReference>
<dbReference type="NCBIfam" id="TIGR00879">
    <property type="entry name" value="SP"/>
    <property type="match status" value="1"/>
</dbReference>